<name>A0ABR9CRJ9_9HYPH</name>
<dbReference type="EMBL" id="JACYXI010000010">
    <property type="protein sequence ID" value="MBD8892902.1"/>
    <property type="molecule type" value="Genomic_DNA"/>
</dbReference>
<evidence type="ECO:0000313" key="2">
    <source>
        <dbReference type="Proteomes" id="UP000632063"/>
    </source>
</evidence>
<proteinExistence type="predicted"/>
<protein>
    <submittedName>
        <fullName evidence="1">Uncharacterized protein</fullName>
    </submittedName>
</protein>
<gene>
    <name evidence="1" type="ORF">IG616_15280</name>
</gene>
<organism evidence="1 2">
    <name type="scientific">Roseibium litorale</name>
    <dbReference type="NCBI Taxonomy" id="2803841"/>
    <lineage>
        <taxon>Bacteria</taxon>
        <taxon>Pseudomonadati</taxon>
        <taxon>Pseudomonadota</taxon>
        <taxon>Alphaproteobacteria</taxon>
        <taxon>Hyphomicrobiales</taxon>
        <taxon>Stappiaceae</taxon>
        <taxon>Roseibium</taxon>
    </lineage>
</organism>
<keyword evidence="2" id="KW-1185">Reference proteome</keyword>
<dbReference type="Proteomes" id="UP000632063">
    <property type="component" value="Unassembled WGS sequence"/>
</dbReference>
<evidence type="ECO:0000313" key="1">
    <source>
        <dbReference type="EMBL" id="MBD8892902.1"/>
    </source>
</evidence>
<accession>A0ABR9CRJ9</accession>
<comment type="caution">
    <text evidence="1">The sequence shown here is derived from an EMBL/GenBank/DDBJ whole genome shotgun (WGS) entry which is preliminary data.</text>
</comment>
<dbReference type="RefSeq" id="WP_192149033.1">
    <property type="nucleotide sequence ID" value="NZ_JACYXI010000010.1"/>
</dbReference>
<sequence>MSDHPALKKIRLNLARTKEFPNGSAQHGYEFTAPLDDTGHIDATAWKKERDHCRVRRFWAGEEEDIGHLVHRPGGSWAFRYDIDGDEDDEAGYRFGAHPFEPGEYVSIKDEDGEMHTFQVVTVQPV</sequence>
<reference evidence="1 2" key="2">
    <citation type="journal article" date="2021" name="Int. J. Syst. Evol. Microbiol.">
        <title>Roseibium litorale sp. nov., isolated from a tidal flat sediment and proposal for the reclassification of Labrenzia polysiphoniae as Roseibium polysiphoniae comb. nov.</title>
        <authorList>
            <person name="Liu Y."/>
            <person name="Pei T."/>
            <person name="Du J."/>
            <person name="Chao M."/>
            <person name="Deng M.R."/>
            <person name="Zhu H."/>
        </authorList>
    </citation>
    <scope>NUCLEOTIDE SEQUENCE [LARGE SCALE GENOMIC DNA]</scope>
    <source>
        <strain evidence="1 2">4C16A</strain>
    </source>
</reference>
<reference evidence="2" key="1">
    <citation type="submission" date="2020-09" db="EMBL/GenBank/DDBJ databases">
        <title>The genome sequence of strain Labrenzia suaedae 4C16A.</title>
        <authorList>
            <person name="Liu Y."/>
        </authorList>
    </citation>
    <scope>NUCLEOTIDE SEQUENCE [LARGE SCALE GENOMIC DNA]</scope>
    <source>
        <strain evidence="2">4C16A</strain>
    </source>
</reference>